<dbReference type="Proteomes" id="UP000269198">
    <property type="component" value="Unassembled WGS sequence"/>
</dbReference>
<protein>
    <submittedName>
        <fullName evidence="1">Uncharacterized protein</fullName>
    </submittedName>
</protein>
<accession>A0A3N0DYM0</accession>
<proteinExistence type="predicted"/>
<dbReference type="AlphaFoldDB" id="A0A3N0DYM0"/>
<sequence length="63" mass="6967">MSSEQAARDILSAGLTTDELLLAAQRHGHRIQRGGRPEEKVRQECAQALSDLGVYDVYTLANR</sequence>
<reference evidence="1 2" key="1">
    <citation type="submission" date="2018-11" db="EMBL/GenBank/DDBJ databases">
        <title>The genome draft of YIM 96095.</title>
        <authorList>
            <person name="Tang S.-K."/>
            <person name="Chunyu W.-X."/>
            <person name="Feng Y.-Z."/>
        </authorList>
    </citation>
    <scope>NUCLEOTIDE SEQUENCE [LARGE SCALE GENOMIC DNA]</scope>
    <source>
        <strain evidence="1 2">YIM 96095</strain>
    </source>
</reference>
<name>A0A3N0DYM0_9ACTN</name>
<organism evidence="1 2">
    <name type="scientific">Halostreptopolyspora alba</name>
    <dbReference type="NCBI Taxonomy" id="2487137"/>
    <lineage>
        <taxon>Bacteria</taxon>
        <taxon>Bacillati</taxon>
        <taxon>Actinomycetota</taxon>
        <taxon>Actinomycetes</taxon>
        <taxon>Streptosporangiales</taxon>
        <taxon>Nocardiopsidaceae</taxon>
        <taxon>Halostreptopolyspora</taxon>
    </lineage>
</organism>
<dbReference type="EMBL" id="RJMB01000035">
    <property type="protein sequence ID" value="RNL80709.1"/>
    <property type="molecule type" value="Genomic_DNA"/>
</dbReference>
<evidence type="ECO:0000313" key="1">
    <source>
        <dbReference type="EMBL" id="RNL80709.1"/>
    </source>
</evidence>
<comment type="caution">
    <text evidence="1">The sequence shown here is derived from an EMBL/GenBank/DDBJ whole genome shotgun (WGS) entry which is preliminary data.</text>
</comment>
<keyword evidence="2" id="KW-1185">Reference proteome</keyword>
<dbReference type="RefSeq" id="WP_123203444.1">
    <property type="nucleotide sequence ID" value="NZ_RJMB01000035.1"/>
</dbReference>
<evidence type="ECO:0000313" key="2">
    <source>
        <dbReference type="Proteomes" id="UP000269198"/>
    </source>
</evidence>
<gene>
    <name evidence="1" type="ORF">EFW17_22510</name>
</gene>